<dbReference type="SMART" id="SM00156">
    <property type="entry name" value="PP2Ac"/>
    <property type="match status" value="1"/>
</dbReference>
<comment type="caution">
    <text evidence="4">The sequence shown here is derived from an EMBL/GenBank/DDBJ whole genome shotgun (WGS) entry which is preliminary data.</text>
</comment>
<evidence type="ECO:0000259" key="3">
    <source>
        <dbReference type="PROSITE" id="PS00125"/>
    </source>
</evidence>
<proteinExistence type="inferred from homology"/>
<feature type="compositionally biased region" description="Acidic residues" evidence="2">
    <location>
        <begin position="9"/>
        <end position="19"/>
    </location>
</feature>
<evidence type="ECO:0000313" key="5">
    <source>
        <dbReference type="Proteomes" id="UP000835052"/>
    </source>
</evidence>
<dbReference type="PROSITE" id="PS00125">
    <property type="entry name" value="SER_THR_PHOSPHATASE"/>
    <property type="match status" value="1"/>
</dbReference>
<organism evidence="4 5">
    <name type="scientific">Caenorhabditis auriculariae</name>
    <dbReference type="NCBI Taxonomy" id="2777116"/>
    <lineage>
        <taxon>Eukaryota</taxon>
        <taxon>Metazoa</taxon>
        <taxon>Ecdysozoa</taxon>
        <taxon>Nematoda</taxon>
        <taxon>Chromadorea</taxon>
        <taxon>Rhabditida</taxon>
        <taxon>Rhabditina</taxon>
        <taxon>Rhabditomorpha</taxon>
        <taxon>Rhabditoidea</taxon>
        <taxon>Rhabditidae</taxon>
        <taxon>Peloderinae</taxon>
        <taxon>Caenorhabditis</taxon>
    </lineage>
</organism>
<feature type="domain" description="Serine/threonine specific protein phosphatases" evidence="3">
    <location>
        <begin position="148"/>
        <end position="153"/>
    </location>
</feature>
<dbReference type="InterPro" id="IPR006186">
    <property type="entry name" value="Ser/Thr-sp_prot-phosphatase"/>
</dbReference>
<dbReference type="PANTHER" id="PTHR11668:SF516">
    <property type="entry name" value="SERINE_THREONINE SPECIFIC PROTEIN PHOSPHATASES DOMAIN-CONTAINING PROTEIN"/>
    <property type="match status" value="1"/>
</dbReference>
<dbReference type="PANTHER" id="PTHR11668">
    <property type="entry name" value="SERINE/THREONINE PROTEIN PHOSPHATASE"/>
    <property type="match status" value="1"/>
</dbReference>
<dbReference type="AlphaFoldDB" id="A0A8S1HVU9"/>
<dbReference type="InterPro" id="IPR029052">
    <property type="entry name" value="Metallo-depent_PP-like"/>
</dbReference>
<dbReference type="EC" id="3.1.3.16" evidence="1"/>
<gene>
    <name evidence="4" type="ORF">CAUJ_LOCUS14280</name>
</gene>
<dbReference type="Pfam" id="PF00149">
    <property type="entry name" value="Metallophos"/>
    <property type="match status" value="1"/>
</dbReference>
<dbReference type="GO" id="GO:0005634">
    <property type="term" value="C:nucleus"/>
    <property type="evidence" value="ECO:0007669"/>
    <property type="project" value="TreeGrafter"/>
</dbReference>
<comment type="similarity">
    <text evidence="1">Belongs to the PPP phosphatase family.</text>
</comment>
<dbReference type="EMBL" id="CAJGYM010000124">
    <property type="protein sequence ID" value="CAD6198374.1"/>
    <property type="molecule type" value="Genomic_DNA"/>
</dbReference>
<dbReference type="Proteomes" id="UP000835052">
    <property type="component" value="Unassembled WGS sequence"/>
</dbReference>
<accession>A0A8S1HVU9</accession>
<evidence type="ECO:0000313" key="4">
    <source>
        <dbReference type="EMBL" id="CAD6198374.1"/>
    </source>
</evidence>
<dbReference type="GO" id="GO:0004722">
    <property type="term" value="F:protein serine/threonine phosphatase activity"/>
    <property type="evidence" value="ECO:0007669"/>
    <property type="project" value="UniProtKB-EC"/>
</dbReference>
<dbReference type="PRINTS" id="PR00114">
    <property type="entry name" value="STPHPHTASE"/>
</dbReference>
<keyword evidence="5" id="KW-1185">Reference proteome</keyword>
<dbReference type="InterPro" id="IPR004843">
    <property type="entry name" value="Calcineurin-like_PHP"/>
</dbReference>
<dbReference type="InterPro" id="IPR050341">
    <property type="entry name" value="PP1_catalytic_subunit"/>
</dbReference>
<comment type="catalytic activity">
    <reaction evidence="1">
        <text>O-phospho-L-threonyl-[protein] + H2O = L-threonyl-[protein] + phosphate</text>
        <dbReference type="Rhea" id="RHEA:47004"/>
        <dbReference type="Rhea" id="RHEA-COMP:11060"/>
        <dbReference type="Rhea" id="RHEA-COMP:11605"/>
        <dbReference type="ChEBI" id="CHEBI:15377"/>
        <dbReference type="ChEBI" id="CHEBI:30013"/>
        <dbReference type="ChEBI" id="CHEBI:43474"/>
        <dbReference type="ChEBI" id="CHEBI:61977"/>
        <dbReference type="EC" id="3.1.3.16"/>
    </reaction>
</comment>
<reference evidence="4" key="1">
    <citation type="submission" date="2020-10" db="EMBL/GenBank/DDBJ databases">
        <authorList>
            <person name="Kikuchi T."/>
        </authorList>
    </citation>
    <scope>NUCLEOTIDE SEQUENCE</scope>
    <source>
        <strain evidence="4">NKZ352</strain>
    </source>
</reference>
<sequence length="347" mass="39227">METRRRSDYEEEEESTADDVDQHRKDFLRSFVDRLLGAPLISKAGKLQTTVDVFITLEEVRAVTLHVCTSLHLQPSLLRINAGYPIHIIGDLHGQFHDLRSIFTRCGHPSNTSYLFLGDYVDRGVQGLETSLLLLALKALYPERVFLLRGNHEDFNTSVTYGFYDECILKYLDCGELVWLHLINAFNHLPICALIGGKVMCMHGGISPHINSLADIENIRRPSIVPSYGLMCDLVWSDPESSVNPGWSLSARGISFSFDETTIENFCRQHDIDVIIRAHQITTDMFNGGYKLHAGGRMVTVFSAPNYLNMSNDSCVVRIDSNLCMRFIVFRPVRKQKANKNSKSIAK</sequence>
<protein>
    <recommendedName>
        <fullName evidence="1">Serine/threonine-protein phosphatase</fullName>
        <ecNumber evidence="1">3.1.3.16</ecNumber>
    </recommendedName>
</protein>
<evidence type="ECO:0000256" key="2">
    <source>
        <dbReference type="SAM" id="MobiDB-lite"/>
    </source>
</evidence>
<dbReference type="OrthoDB" id="5831000at2759"/>
<keyword evidence="1" id="KW-0378">Hydrolase</keyword>
<feature type="region of interest" description="Disordered" evidence="2">
    <location>
        <begin position="1"/>
        <end position="20"/>
    </location>
</feature>
<dbReference type="SUPFAM" id="SSF56300">
    <property type="entry name" value="Metallo-dependent phosphatases"/>
    <property type="match status" value="1"/>
</dbReference>
<evidence type="ECO:0000256" key="1">
    <source>
        <dbReference type="RuleBase" id="RU004273"/>
    </source>
</evidence>
<dbReference type="GO" id="GO:0005737">
    <property type="term" value="C:cytoplasm"/>
    <property type="evidence" value="ECO:0007669"/>
    <property type="project" value="TreeGrafter"/>
</dbReference>
<dbReference type="Gene3D" id="3.60.21.10">
    <property type="match status" value="1"/>
</dbReference>
<name>A0A8S1HVU9_9PELO</name>